<dbReference type="HOGENOM" id="CLU_074576_0_0_6"/>
<gene>
    <name evidence="3" type="ORF">Metal_0248</name>
</gene>
<evidence type="ECO:0000313" key="4">
    <source>
        <dbReference type="Proteomes" id="UP000005090"/>
    </source>
</evidence>
<sequence>MKSPSSNPDCRFESTAEFRFYEELNDFLRPQQRKQTLIYRFNGHPGIKDPIEVLGVPHTEVDLIVVNGASVGFGYRLKNADRVAVYPVFESFDISPLVRLRAAPLRTTAFIVDVNLGKLTRLLRLFGFDTLFADALDDGEIVAASVERQRIILTRDRRMLYAKAVTHGYWVRAVKPLDQLAEVVKRFDLANQLKPFSRCTACNGLIEPVEKRAVMDLLEPKTRRYYERFYRCPACRKVYWEGSHIDHIRQRFAEYLW</sequence>
<organism evidence="3 4">
    <name type="scientific">Methylomicrobium album BG8</name>
    <dbReference type="NCBI Taxonomy" id="686340"/>
    <lineage>
        <taxon>Bacteria</taxon>
        <taxon>Pseudomonadati</taxon>
        <taxon>Pseudomonadota</taxon>
        <taxon>Gammaproteobacteria</taxon>
        <taxon>Methylococcales</taxon>
        <taxon>Methylococcaceae</taxon>
        <taxon>Methylomicrobium</taxon>
    </lineage>
</organism>
<dbReference type="Pfam" id="PF01927">
    <property type="entry name" value="Mut7-C"/>
    <property type="match status" value="1"/>
</dbReference>
<dbReference type="Proteomes" id="UP000005090">
    <property type="component" value="Chromosome"/>
</dbReference>
<feature type="domain" description="Ubiquitin Mut7-C" evidence="2">
    <location>
        <begin position="15"/>
        <end position="93"/>
    </location>
</feature>
<feature type="domain" description="Mut7-C RNAse" evidence="1">
    <location>
        <begin position="109"/>
        <end position="251"/>
    </location>
</feature>
<name>H8GLB2_METAL</name>
<dbReference type="InterPro" id="IPR027798">
    <property type="entry name" value="Ub_Mut7C"/>
</dbReference>
<evidence type="ECO:0008006" key="5">
    <source>
        <dbReference type="Google" id="ProtNLM"/>
    </source>
</evidence>
<dbReference type="InterPro" id="IPR002782">
    <property type="entry name" value="Mut7-C_RNAse_dom"/>
</dbReference>
<dbReference type="EMBL" id="CM001475">
    <property type="protein sequence ID" value="EIC28111.1"/>
    <property type="molecule type" value="Genomic_DNA"/>
</dbReference>
<dbReference type="eggNOG" id="COG1656">
    <property type="taxonomic scope" value="Bacteria"/>
</dbReference>
<dbReference type="Pfam" id="PF14451">
    <property type="entry name" value="Ub-Mut7C"/>
    <property type="match status" value="1"/>
</dbReference>
<proteinExistence type="predicted"/>
<keyword evidence="4" id="KW-1185">Reference proteome</keyword>
<evidence type="ECO:0000259" key="1">
    <source>
        <dbReference type="Pfam" id="PF01927"/>
    </source>
</evidence>
<evidence type="ECO:0000313" key="3">
    <source>
        <dbReference type="EMBL" id="EIC28111.1"/>
    </source>
</evidence>
<evidence type="ECO:0000259" key="2">
    <source>
        <dbReference type="Pfam" id="PF14451"/>
    </source>
</evidence>
<dbReference type="STRING" id="686340.Metal_0248"/>
<dbReference type="AlphaFoldDB" id="H8GLB2"/>
<protein>
    <recommendedName>
        <fullName evidence="5">Twitching motility protein PilT</fullName>
    </recommendedName>
</protein>
<dbReference type="PANTHER" id="PTHR39081">
    <property type="entry name" value="MUT7-C DOMAIN-CONTAINING PROTEIN"/>
    <property type="match status" value="1"/>
</dbReference>
<dbReference type="RefSeq" id="WP_005368828.1">
    <property type="nucleotide sequence ID" value="NZ_CM001475.1"/>
</dbReference>
<reference evidence="3 4" key="1">
    <citation type="journal article" date="2013" name="Genome Announc.">
        <title>Genome Sequence of the Obligate Gammaproteobacterial Methanotroph Methylomicrobium album Strain BG8.</title>
        <authorList>
            <person name="Kits K.D."/>
            <person name="Kalyuzhnaya M.G."/>
            <person name="Klotz M.G."/>
            <person name="Jetten M.S."/>
            <person name="Op den Camp H.J."/>
            <person name="Vuilleumier S."/>
            <person name="Bringel F."/>
            <person name="Dispirito A.A."/>
            <person name="Murrell J.C."/>
            <person name="Bruce D."/>
            <person name="Cheng J.F."/>
            <person name="Copeland A."/>
            <person name="Goodwin L."/>
            <person name="Hauser L."/>
            <person name="Lajus A."/>
            <person name="Land M.L."/>
            <person name="Lapidus A."/>
            <person name="Lucas S."/>
            <person name="Medigue C."/>
            <person name="Pitluck S."/>
            <person name="Woyke T."/>
            <person name="Zeytun A."/>
            <person name="Stein L.Y."/>
        </authorList>
    </citation>
    <scope>NUCLEOTIDE SEQUENCE [LARGE SCALE GENOMIC DNA]</scope>
    <source>
        <strain evidence="3 4">BG8</strain>
    </source>
</reference>
<dbReference type="PANTHER" id="PTHR39081:SF1">
    <property type="entry name" value="MUT7-C RNASE DOMAIN-CONTAINING PROTEIN"/>
    <property type="match status" value="1"/>
</dbReference>
<accession>H8GLB2</accession>